<name>A0ABS0DUY7_9GAMM</name>
<keyword evidence="3" id="KW-1185">Reference proteome</keyword>
<comment type="caution">
    <text evidence="2">The sequence shown here is derived from an EMBL/GenBank/DDBJ whole genome shotgun (WGS) entry which is preliminary data.</text>
</comment>
<dbReference type="SUPFAM" id="SSF141868">
    <property type="entry name" value="EAL domain-like"/>
    <property type="match status" value="1"/>
</dbReference>
<dbReference type="Gene3D" id="3.20.20.450">
    <property type="entry name" value="EAL domain"/>
    <property type="match status" value="1"/>
</dbReference>
<dbReference type="RefSeq" id="WP_133822187.1">
    <property type="nucleotide sequence ID" value="NZ_JADOBH010000004.1"/>
</dbReference>
<evidence type="ECO:0000313" key="3">
    <source>
        <dbReference type="Proteomes" id="UP000600307"/>
    </source>
</evidence>
<feature type="domain" description="EAL" evidence="1">
    <location>
        <begin position="24"/>
        <end position="278"/>
    </location>
</feature>
<dbReference type="PROSITE" id="PS50883">
    <property type="entry name" value="EAL"/>
    <property type="match status" value="1"/>
</dbReference>
<sequence length="281" mass="31720">MRLFNQIFSAALRSGLFCKYLRQRHALLFMLRRAINKNQLIPFIQPIVDARTGNTVAGEVLMRWKHPALGNISPECFIPLAEQSGLISRITAYGIQSVARTIISTAFIYRPDTTLFFNVAAKDFENHDILLACQRFMQQTGLPDLCIGLEITERQAVTGSDLLQELCEKLEGLGVHLSMDDFGTGNSNYHYLMLFQPRYIKIDKLFTCGIETDRSKAAIVRNIVAIARELHCLTIAEGVETGSQRETLAAMGVSHFQGYFFSRPVEASVFFHQLMEPLPLR</sequence>
<evidence type="ECO:0000313" key="2">
    <source>
        <dbReference type="EMBL" id="MBF7957655.1"/>
    </source>
</evidence>
<protein>
    <submittedName>
        <fullName evidence="2">EAL domain-containing protein</fullName>
    </submittedName>
</protein>
<dbReference type="CDD" id="cd01948">
    <property type="entry name" value="EAL"/>
    <property type="match status" value="1"/>
</dbReference>
<dbReference type="Pfam" id="PF00563">
    <property type="entry name" value="EAL"/>
    <property type="match status" value="1"/>
</dbReference>
<evidence type="ECO:0000259" key="1">
    <source>
        <dbReference type="PROSITE" id="PS50883"/>
    </source>
</evidence>
<proteinExistence type="predicted"/>
<gene>
    <name evidence="2" type="ORF">IV431_19025</name>
</gene>
<dbReference type="PANTHER" id="PTHR33121:SF70">
    <property type="entry name" value="SIGNALING PROTEIN YKOW"/>
    <property type="match status" value="1"/>
</dbReference>
<accession>A0ABS0DUY7</accession>
<dbReference type="InterPro" id="IPR035919">
    <property type="entry name" value="EAL_sf"/>
</dbReference>
<dbReference type="Proteomes" id="UP000600307">
    <property type="component" value="Unassembled WGS sequence"/>
</dbReference>
<dbReference type="PANTHER" id="PTHR33121">
    <property type="entry name" value="CYCLIC DI-GMP PHOSPHODIESTERASE PDEF"/>
    <property type="match status" value="1"/>
</dbReference>
<reference evidence="2 3" key="1">
    <citation type="submission" date="2020-11" db="EMBL/GenBank/DDBJ databases">
        <title>Taxonomic investigation of Rahnella spp.</title>
        <authorList>
            <person name="Lee S.D."/>
        </authorList>
    </citation>
    <scope>NUCLEOTIDE SEQUENCE [LARGE SCALE GENOMIC DNA]</scope>
    <source>
        <strain evidence="2 3">SAP-10</strain>
    </source>
</reference>
<dbReference type="SMART" id="SM00052">
    <property type="entry name" value="EAL"/>
    <property type="match status" value="1"/>
</dbReference>
<dbReference type="InterPro" id="IPR001633">
    <property type="entry name" value="EAL_dom"/>
</dbReference>
<organism evidence="2 3">
    <name type="scientific">Rahnella victoriana</name>
    <dbReference type="NCBI Taxonomy" id="1510570"/>
    <lineage>
        <taxon>Bacteria</taxon>
        <taxon>Pseudomonadati</taxon>
        <taxon>Pseudomonadota</taxon>
        <taxon>Gammaproteobacteria</taxon>
        <taxon>Enterobacterales</taxon>
        <taxon>Yersiniaceae</taxon>
        <taxon>Rahnella</taxon>
    </lineage>
</organism>
<dbReference type="InterPro" id="IPR050706">
    <property type="entry name" value="Cyclic-di-GMP_PDE-like"/>
</dbReference>
<dbReference type="EMBL" id="JADOBH010000004">
    <property type="protein sequence ID" value="MBF7957655.1"/>
    <property type="molecule type" value="Genomic_DNA"/>
</dbReference>